<dbReference type="AlphaFoldDB" id="A0A2H3BH10"/>
<keyword evidence="6" id="KW-1185">Reference proteome</keyword>
<feature type="domain" description="DDE Tnp4" evidence="4">
    <location>
        <begin position="110"/>
        <end position="197"/>
    </location>
</feature>
<evidence type="ECO:0000256" key="1">
    <source>
        <dbReference type="ARBA" id="ARBA00001968"/>
    </source>
</evidence>
<dbReference type="STRING" id="1076256.A0A2H3BH10"/>
<sequence length="204" mass="23299">MGREMFDRLVYILAPNPLFQSTGRKPQRHVKYQLATFLFRYGTLGSDAIGTAIRLSLGLGTVMLYCRRVTRALRELREQYAGYSNEADQQESMAAIEQKSDFPRCVGSGDGSLIRHDEKPMQNGEQFKGRKQFFGVCTTAVQATVDHRTRFTSYEIGWPAAVTDARIFKQSHFWMNRNKYLRDGRYILVDKGSVCSSRTSAWVS</sequence>
<dbReference type="GO" id="GO:0046872">
    <property type="term" value="F:metal ion binding"/>
    <property type="evidence" value="ECO:0007669"/>
    <property type="project" value="UniProtKB-KW"/>
</dbReference>
<evidence type="ECO:0000256" key="3">
    <source>
        <dbReference type="SAM" id="Coils"/>
    </source>
</evidence>
<dbReference type="Proteomes" id="UP000218334">
    <property type="component" value="Unassembled WGS sequence"/>
</dbReference>
<comment type="cofactor">
    <cofactor evidence="1">
        <name>a divalent metal cation</name>
        <dbReference type="ChEBI" id="CHEBI:60240"/>
    </cofactor>
</comment>
<keyword evidence="2" id="KW-0479">Metal-binding</keyword>
<evidence type="ECO:0000313" key="5">
    <source>
        <dbReference type="EMBL" id="PBK65328.1"/>
    </source>
</evidence>
<proteinExistence type="predicted"/>
<evidence type="ECO:0000256" key="2">
    <source>
        <dbReference type="ARBA" id="ARBA00022723"/>
    </source>
</evidence>
<evidence type="ECO:0000259" key="4">
    <source>
        <dbReference type="Pfam" id="PF13359"/>
    </source>
</evidence>
<feature type="coiled-coil region" evidence="3">
    <location>
        <begin position="66"/>
        <end position="93"/>
    </location>
</feature>
<evidence type="ECO:0000313" key="6">
    <source>
        <dbReference type="Proteomes" id="UP000218334"/>
    </source>
</evidence>
<name>A0A2H3BH10_9AGAR</name>
<accession>A0A2H3BH10</accession>
<dbReference type="EMBL" id="KZ293446">
    <property type="protein sequence ID" value="PBK65328.1"/>
    <property type="molecule type" value="Genomic_DNA"/>
</dbReference>
<organism evidence="5 6">
    <name type="scientific">Armillaria solidipes</name>
    <dbReference type="NCBI Taxonomy" id="1076256"/>
    <lineage>
        <taxon>Eukaryota</taxon>
        <taxon>Fungi</taxon>
        <taxon>Dikarya</taxon>
        <taxon>Basidiomycota</taxon>
        <taxon>Agaricomycotina</taxon>
        <taxon>Agaricomycetes</taxon>
        <taxon>Agaricomycetidae</taxon>
        <taxon>Agaricales</taxon>
        <taxon>Marasmiineae</taxon>
        <taxon>Physalacriaceae</taxon>
        <taxon>Armillaria</taxon>
    </lineage>
</organism>
<dbReference type="InterPro" id="IPR027806">
    <property type="entry name" value="HARBI1_dom"/>
</dbReference>
<keyword evidence="3" id="KW-0175">Coiled coil</keyword>
<reference evidence="6" key="1">
    <citation type="journal article" date="2017" name="Nat. Ecol. Evol.">
        <title>Genome expansion and lineage-specific genetic innovations in the forest pathogenic fungi Armillaria.</title>
        <authorList>
            <person name="Sipos G."/>
            <person name="Prasanna A.N."/>
            <person name="Walter M.C."/>
            <person name="O'Connor E."/>
            <person name="Balint B."/>
            <person name="Krizsan K."/>
            <person name="Kiss B."/>
            <person name="Hess J."/>
            <person name="Varga T."/>
            <person name="Slot J."/>
            <person name="Riley R."/>
            <person name="Boka B."/>
            <person name="Rigling D."/>
            <person name="Barry K."/>
            <person name="Lee J."/>
            <person name="Mihaltcheva S."/>
            <person name="LaButti K."/>
            <person name="Lipzen A."/>
            <person name="Waldron R."/>
            <person name="Moloney N.M."/>
            <person name="Sperisen C."/>
            <person name="Kredics L."/>
            <person name="Vagvoelgyi C."/>
            <person name="Patrignani A."/>
            <person name="Fitzpatrick D."/>
            <person name="Nagy I."/>
            <person name="Doyle S."/>
            <person name="Anderson J.B."/>
            <person name="Grigoriev I.V."/>
            <person name="Gueldener U."/>
            <person name="Muensterkoetter M."/>
            <person name="Nagy L.G."/>
        </authorList>
    </citation>
    <scope>NUCLEOTIDE SEQUENCE [LARGE SCALE GENOMIC DNA]</scope>
    <source>
        <strain evidence="6">28-4</strain>
    </source>
</reference>
<gene>
    <name evidence="5" type="ORF">ARMSODRAFT_892093</name>
</gene>
<dbReference type="Pfam" id="PF13359">
    <property type="entry name" value="DDE_Tnp_4"/>
    <property type="match status" value="1"/>
</dbReference>
<protein>
    <recommendedName>
        <fullName evidence="4">DDE Tnp4 domain-containing protein</fullName>
    </recommendedName>
</protein>